<accession>A0A0K0EJM2</accession>
<dbReference type="WBParaSite" id="SSTP_0000966300.1">
    <property type="protein sequence ID" value="SSTP_0000966300.1"/>
    <property type="gene ID" value="SSTP_0000966300"/>
</dbReference>
<sequence>MASMRCPPTKHEYIFKYKHKRYFGRYKNIQKFLKENGIESTIIHYPYKCNINGCNLRFMFHIDMVDHHYLHHNIECSDVKVLNFNMPTRKYSIENRKKDGFFTMDELMNFTEEDFEKHNVILKKIKKLPLSCVNSFRPSIKKKLICKKNNLGDYLQEFISENDYQNCDTLNELEMRVLTYQKIKNSSNSPSKKLYNKDNKMKKKKKQL</sequence>
<dbReference type="Proteomes" id="UP000035681">
    <property type="component" value="Unplaced"/>
</dbReference>
<evidence type="ECO:0000313" key="3">
    <source>
        <dbReference type="WBParaSite" id="SSTP_0000966300.1"/>
    </source>
</evidence>
<proteinExistence type="predicted"/>
<dbReference type="AlphaFoldDB" id="A0A0K0EJM2"/>
<name>A0A0K0EJM2_STRER</name>
<evidence type="ECO:0000256" key="1">
    <source>
        <dbReference type="SAM" id="MobiDB-lite"/>
    </source>
</evidence>
<evidence type="ECO:0000313" key="4">
    <source>
        <dbReference type="WBParaSite" id="TCONS_00005134.p1"/>
    </source>
</evidence>
<dbReference type="STRING" id="6248.A0A0K0EJM2"/>
<dbReference type="WBParaSite" id="TCONS_00005134.p1">
    <property type="protein sequence ID" value="TCONS_00005134.p1"/>
    <property type="gene ID" value="XLOC_003463"/>
</dbReference>
<feature type="region of interest" description="Disordered" evidence="1">
    <location>
        <begin position="186"/>
        <end position="208"/>
    </location>
</feature>
<keyword evidence="2" id="KW-1185">Reference proteome</keyword>
<reference evidence="3" key="1">
    <citation type="submission" date="2015-08" db="UniProtKB">
        <authorList>
            <consortium name="WormBaseParasite"/>
        </authorList>
    </citation>
    <scope>IDENTIFICATION</scope>
</reference>
<protein>
    <submittedName>
        <fullName evidence="3 4">C2H2-type domain-containing protein</fullName>
    </submittedName>
</protein>
<evidence type="ECO:0000313" key="2">
    <source>
        <dbReference type="Proteomes" id="UP000035681"/>
    </source>
</evidence>
<organism evidence="3">
    <name type="scientific">Strongyloides stercoralis</name>
    <name type="common">Threadworm</name>
    <dbReference type="NCBI Taxonomy" id="6248"/>
    <lineage>
        <taxon>Eukaryota</taxon>
        <taxon>Metazoa</taxon>
        <taxon>Ecdysozoa</taxon>
        <taxon>Nematoda</taxon>
        <taxon>Chromadorea</taxon>
        <taxon>Rhabditida</taxon>
        <taxon>Tylenchina</taxon>
        <taxon>Panagrolaimomorpha</taxon>
        <taxon>Strongyloidoidea</taxon>
        <taxon>Strongyloididae</taxon>
        <taxon>Strongyloides</taxon>
    </lineage>
</organism>